<evidence type="ECO:0000256" key="8">
    <source>
        <dbReference type="ARBA" id="ARBA00022840"/>
    </source>
</evidence>
<gene>
    <name evidence="18" type="ORF">BBBOND_0300270</name>
</gene>
<keyword evidence="9 13" id="KW-0460">Magnesium</keyword>
<evidence type="ECO:0000256" key="9">
    <source>
        <dbReference type="ARBA" id="ARBA00022842"/>
    </source>
</evidence>
<keyword evidence="7 11" id="KW-0547">Nucleotide-binding</keyword>
<evidence type="ECO:0000313" key="18">
    <source>
        <dbReference type="EMBL" id="CDR96122.1"/>
    </source>
</evidence>
<feature type="domain" description="Poly(A) polymerase nucleotidyltransferase" evidence="17">
    <location>
        <begin position="14"/>
        <end position="208"/>
    </location>
</feature>
<evidence type="ECO:0000256" key="11">
    <source>
        <dbReference type="PIRNR" id="PIRNR018425"/>
    </source>
</evidence>
<feature type="binding site" evidence="12">
    <location>
        <position position="231"/>
    </location>
    <ligand>
        <name>ATP</name>
        <dbReference type="ChEBI" id="CHEBI:30616"/>
    </ligand>
</feature>
<comment type="cofactor">
    <cofactor evidence="1">
        <name>Mn(2+)</name>
        <dbReference type="ChEBI" id="CHEBI:29035"/>
    </cofactor>
</comment>
<evidence type="ECO:0000259" key="15">
    <source>
        <dbReference type="Pfam" id="PF04926"/>
    </source>
</evidence>
<evidence type="ECO:0000256" key="14">
    <source>
        <dbReference type="SAM" id="MobiDB-lite"/>
    </source>
</evidence>
<dbReference type="GO" id="GO:0046872">
    <property type="term" value="F:metal ion binding"/>
    <property type="evidence" value="ECO:0007669"/>
    <property type="project" value="UniProtKB-KW"/>
</dbReference>
<evidence type="ECO:0000256" key="5">
    <source>
        <dbReference type="ARBA" id="ARBA00022679"/>
    </source>
</evidence>
<feature type="binding site" evidence="12">
    <location>
        <begin position="107"/>
        <end position="109"/>
    </location>
    <ligand>
        <name>ATP</name>
        <dbReference type="ChEBI" id="CHEBI:30616"/>
    </ligand>
</feature>
<feature type="binding site" evidence="13">
    <location>
        <position position="107"/>
    </location>
    <ligand>
        <name>Mg(2+)</name>
        <dbReference type="ChEBI" id="CHEBI:18420"/>
        <label>1</label>
        <note>catalytic</note>
    </ligand>
</feature>
<feature type="binding site" evidence="13">
    <location>
        <position position="161"/>
    </location>
    <ligand>
        <name>Mg(2+)</name>
        <dbReference type="ChEBI" id="CHEBI:18420"/>
        <label>2</label>
        <note>catalytic</note>
    </ligand>
</feature>
<evidence type="ECO:0000256" key="10">
    <source>
        <dbReference type="ARBA" id="ARBA00023242"/>
    </source>
</evidence>
<evidence type="ECO:0000256" key="12">
    <source>
        <dbReference type="PIRSR" id="PIRSR018425-1"/>
    </source>
</evidence>
<keyword evidence="4 11" id="KW-0507">mRNA processing</keyword>
<dbReference type="AlphaFoldDB" id="A0A061D7Z3"/>
<feature type="domain" description="Poly(A) polymerase RNA-binding" evidence="15">
    <location>
        <begin position="369"/>
        <end position="427"/>
    </location>
</feature>
<evidence type="ECO:0000259" key="17">
    <source>
        <dbReference type="Pfam" id="PF20750"/>
    </source>
</evidence>
<dbReference type="Gene3D" id="3.30.70.590">
    <property type="entry name" value="Poly(A) polymerase predicted RNA binding domain"/>
    <property type="match status" value="1"/>
</dbReference>
<evidence type="ECO:0000313" key="19">
    <source>
        <dbReference type="Proteomes" id="UP000033188"/>
    </source>
</evidence>
<dbReference type="Pfam" id="PF04928">
    <property type="entry name" value="PAP_central"/>
    <property type="match status" value="1"/>
</dbReference>
<protein>
    <recommendedName>
        <fullName evidence="11">Poly(A) polymerase</fullName>
        <ecNumber evidence="11">2.7.7.19</ecNumber>
    </recommendedName>
</protein>
<feature type="binding site" evidence="12">
    <location>
        <position position="222"/>
    </location>
    <ligand>
        <name>ATP</name>
        <dbReference type="ChEBI" id="CHEBI:30616"/>
    </ligand>
</feature>
<feature type="binding site" evidence="13">
    <location>
        <position position="107"/>
    </location>
    <ligand>
        <name>Mg(2+)</name>
        <dbReference type="ChEBI" id="CHEBI:18420"/>
        <label>2</label>
        <note>catalytic</note>
    </ligand>
</feature>
<dbReference type="PANTHER" id="PTHR10682">
    <property type="entry name" value="POLY A POLYMERASE"/>
    <property type="match status" value="1"/>
</dbReference>
<dbReference type="InterPro" id="IPR007010">
    <property type="entry name" value="PolA_pol_RNA-bd_dom"/>
</dbReference>
<keyword evidence="8 11" id="KW-0067">ATP-binding</keyword>
<dbReference type="RefSeq" id="XP_012768308.1">
    <property type="nucleotide sequence ID" value="XM_012912854.1"/>
</dbReference>
<evidence type="ECO:0000256" key="1">
    <source>
        <dbReference type="ARBA" id="ARBA00001936"/>
    </source>
</evidence>
<evidence type="ECO:0000256" key="7">
    <source>
        <dbReference type="ARBA" id="ARBA00022741"/>
    </source>
</evidence>
<comment type="function">
    <text evidence="11">Polymerase that creates the 3'-poly(A) tail of mRNA's.</text>
</comment>
<dbReference type="SUPFAM" id="SSF55003">
    <property type="entry name" value="PAP/Archaeal CCA-adding enzyme, C-terminal domain"/>
    <property type="match status" value="1"/>
</dbReference>
<feature type="domain" description="Poly(A) polymerase central" evidence="16">
    <location>
        <begin position="213"/>
        <end position="364"/>
    </location>
</feature>
<dbReference type="GO" id="GO:0005524">
    <property type="term" value="F:ATP binding"/>
    <property type="evidence" value="ECO:0007669"/>
    <property type="project" value="UniProtKB-UniRule"/>
</dbReference>
<dbReference type="GO" id="GO:0006397">
    <property type="term" value="P:mRNA processing"/>
    <property type="evidence" value="ECO:0007669"/>
    <property type="project" value="UniProtKB-KW"/>
</dbReference>
<feature type="binding site" evidence="12">
    <location>
        <begin position="240"/>
        <end position="241"/>
    </location>
    <ligand>
        <name>ATP</name>
        <dbReference type="ChEBI" id="CHEBI:30616"/>
    </ligand>
</feature>
<organism evidence="18 19">
    <name type="scientific">Babesia bigemina</name>
    <dbReference type="NCBI Taxonomy" id="5866"/>
    <lineage>
        <taxon>Eukaryota</taxon>
        <taxon>Sar</taxon>
        <taxon>Alveolata</taxon>
        <taxon>Apicomplexa</taxon>
        <taxon>Aconoidasida</taxon>
        <taxon>Piroplasmida</taxon>
        <taxon>Babesiidae</taxon>
        <taxon>Babesia</taxon>
    </lineage>
</organism>
<evidence type="ECO:0000256" key="13">
    <source>
        <dbReference type="PIRSR" id="PIRSR018425-2"/>
    </source>
</evidence>
<dbReference type="GO" id="GO:0005634">
    <property type="term" value="C:nucleus"/>
    <property type="evidence" value="ECO:0007669"/>
    <property type="project" value="UniProtKB-SubCell"/>
</dbReference>
<dbReference type="PIRSF" id="PIRSF018425">
    <property type="entry name" value="PolyA_polymerase"/>
    <property type="match status" value="1"/>
</dbReference>
<dbReference type="GO" id="GO:1990817">
    <property type="term" value="F:poly(A) RNA polymerase activity"/>
    <property type="evidence" value="ECO:0007669"/>
    <property type="project" value="UniProtKB-UniRule"/>
</dbReference>
<dbReference type="FunFam" id="3.30.460.10:FF:000002">
    <property type="entry name" value="Poly(A) polymerase alpha, putative"/>
    <property type="match status" value="1"/>
</dbReference>
<name>A0A061D7Z3_BABBI</name>
<evidence type="ECO:0000256" key="2">
    <source>
        <dbReference type="ARBA" id="ARBA00004123"/>
    </source>
</evidence>
<accession>A0A061D7Z3</accession>
<evidence type="ECO:0000256" key="4">
    <source>
        <dbReference type="ARBA" id="ARBA00022664"/>
    </source>
</evidence>
<sequence>MTEPNANSSEDRYGITEPVSVDGPAEGDREATAELLKFLRAQNLYETEEGKLKREKVLEALNRLLQQFVRKNAARHLGIPDDEAAKISAKLLTFGSYRLGIVAPDSDIDCLCLCPQSVTRDAFFTDFYNLLKQVNLITKLHAVPDAYTPVIKLTYDGIDIDLLFASLPASTVPEEIDVLDDAVLRNMNEPTARSINGCRVAALMLALVPNKENFRTTLRYVKLWANRRGLYTTVMGYMGGVAWAILTARVCQLYPNFLPNQLIQKFFRVYAQWNWKFPVMLCKIKEVPNLPGYMAFKVWDPRNNPTDRQHLMPVITPAFPSMNSTHNITLTTKRILTEEFKRAHELLKSQRKASDMSRVWQQVLEKEDMFASHKHFLVIEVMAATEHIHGKWEGWIGSRMRFLIKKLEVVPSILVRPWPEFFKYKHHEWDYASCVFFGFKCNVSGKDTTTGTTEPTAKTFDMRMSIKGFKEIINGWTEMEAYKDQIAVNIRYLKNSQLPHFVNPRHKRTIDEVDRHAASV</sequence>
<evidence type="ECO:0000259" key="16">
    <source>
        <dbReference type="Pfam" id="PF04928"/>
    </source>
</evidence>
<dbReference type="VEuPathDB" id="PiroplasmaDB:BBBOND_0300270"/>
<keyword evidence="10 11" id="KW-0539">Nucleus</keyword>
<dbReference type="InterPro" id="IPR014492">
    <property type="entry name" value="PolyA_polymerase"/>
</dbReference>
<dbReference type="Pfam" id="PF04926">
    <property type="entry name" value="PAP_RNA-bind"/>
    <property type="match status" value="1"/>
</dbReference>
<dbReference type="Proteomes" id="UP000033188">
    <property type="component" value="Chromosome 3"/>
</dbReference>
<dbReference type="PANTHER" id="PTHR10682:SF10">
    <property type="entry name" value="POLYNUCLEOTIDE ADENYLYLTRANSFERASE"/>
    <property type="match status" value="1"/>
</dbReference>
<dbReference type="GO" id="GO:0031123">
    <property type="term" value="P:RNA 3'-end processing"/>
    <property type="evidence" value="ECO:0007669"/>
    <property type="project" value="InterPro"/>
</dbReference>
<keyword evidence="5 11" id="KW-0808">Transferase</keyword>
<dbReference type="InterPro" id="IPR011068">
    <property type="entry name" value="NuclTrfase_I-like_C"/>
</dbReference>
<feature type="binding site" evidence="12">
    <location>
        <begin position="94"/>
        <end position="96"/>
    </location>
    <ligand>
        <name>ATP</name>
        <dbReference type="ChEBI" id="CHEBI:30616"/>
    </ligand>
</feature>
<dbReference type="SUPFAM" id="SSF81631">
    <property type="entry name" value="PAP/OAS1 substrate-binding domain"/>
    <property type="match status" value="1"/>
</dbReference>
<keyword evidence="19" id="KW-1185">Reference proteome</keyword>
<dbReference type="GeneID" id="24564663"/>
<dbReference type="SUPFAM" id="SSF81301">
    <property type="entry name" value="Nucleotidyltransferase"/>
    <property type="match status" value="1"/>
</dbReference>
<comment type="catalytic activity">
    <reaction evidence="11">
        <text>RNA(n) + ATP = RNA(n)-3'-adenine ribonucleotide + diphosphate</text>
        <dbReference type="Rhea" id="RHEA:11332"/>
        <dbReference type="Rhea" id="RHEA-COMP:14527"/>
        <dbReference type="Rhea" id="RHEA-COMP:17347"/>
        <dbReference type="ChEBI" id="CHEBI:30616"/>
        <dbReference type="ChEBI" id="CHEBI:33019"/>
        <dbReference type="ChEBI" id="CHEBI:140395"/>
        <dbReference type="ChEBI" id="CHEBI:173115"/>
        <dbReference type="EC" id="2.7.7.19"/>
    </reaction>
</comment>
<evidence type="ECO:0000256" key="6">
    <source>
        <dbReference type="ARBA" id="ARBA00022723"/>
    </source>
</evidence>
<feature type="binding site" evidence="13">
    <location>
        <position position="109"/>
    </location>
    <ligand>
        <name>Mg(2+)</name>
        <dbReference type="ChEBI" id="CHEBI:18420"/>
        <label>2</label>
        <note>catalytic</note>
    </ligand>
</feature>
<dbReference type="EC" id="2.7.7.19" evidence="11"/>
<dbReference type="OMA" id="PAYPAMC"/>
<evidence type="ECO:0000256" key="3">
    <source>
        <dbReference type="ARBA" id="ARBA00010912"/>
    </source>
</evidence>
<dbReference type="EMBL" id="LK391709">
    <property type="protein sequence ID" value="CDR96122.1"/>
    <property type="molecule type" value="Genomic_DNA"/>
</dbReference>
<dbReference type="GO" id="GO:0003723">
    <property type="term" value="F:RNA binding"/>
    <property type="evidence" value="ECO:0007669"/>
    <property type="project" value="UniProtKB-UniRule"/>
</dbReference>
<dbReference type="FunFam" id="1.10.1410.10:FF:000001">
    <property type="entry name" value="Putative poly(A) polymerase gamma"/>
    <property type="match status" value="1"/>
</dbReference>
<dbReference type="CDD" id="cd05402">
    <property type="entry name" value="NT_PAP_TUTase"/>
    <property type="match status" value="1"/>
</dbReference>
<feature type="binding site" evidence="12">
    <location>
        <position position="161"/>
    </location>
    <ligand>
        <name>ATP</name>
        <dbReference type="ChEBI" id="CHEBI:30616"/>
    </ligand>
</feature>
<dbReference type="Gene3D" id="3.30.460.10">
    <property type="entry name" value="Beta Polymerase, domain 2"/>
    <property type="match status" value="1"/>
</dbReference>
<dbReference type="OrthoDB" id="412748at2759"/>
<dbReference type="InterPro" id="IPR043519">
    <property type="entry name" value="NT_sf"/>
</dbReference>
<comment type="similarity">
    <text evidence="3 11">Belongs to the poly(A) polymerase family.</text>
</comment>
<dbReference type="KEGG" id="bbig:BBBOND_0300270"/>
<comment type="cofactor">
    <cofactor evidence="13">
        <name>Mg(2+)</name>
        <dbReference type="ChEBI" id="CHEBI:18420"/>
    </cofactor>
    <text evidence="13">Binds 2 magnesium ions. Also active with manganese.</text>
</comment>
<keyword evidence="6 13" id="KW-0479">Metal-binding</keyword>
<dbReference type="Gene3D" id="1.10.1410.10">
    <property type="match status" value="1"/>
</dbReference>
<reference evidence="19" key="1">
    <citation type="journal article" date="2014" name="Nucleic Acids Res.">
        <title>The evolutionary dynamics of variant antigen genes in Babesia reveal a history of genomic innovation underlying host-parasite interaction.</title>
        <authorList>
            <person name="Jackson A.P."/>
            <person name="Otto T.D."/>
            <person name="Darby A."/>
            <person name="Ramaprasad A."/>
            <person name="Xia D."/>
            <person name="Echaide I.E."/>
            <person name="Farber M."/>
            <person name="Gahlot S."/>
            <person name="Gamble J."/>
            <person name="Gupta D."/>
            <person name="Gupta Y."/>
            <person name="Jackson L."/>
            <person name="Malandrin L."/>
            <person name="Malas T.B."/>
            <person name="Moussa E."/>
            <person name="Nair M."/>
            <person name="Reid A.J."/>
            <person name="Sanders M."/>
            <person name="Sharma J."/>
            <person name="Tracey A."/>
            <person name="Quail M.A."/>
            <person name="Weir W."/>
            <person name="Wastling J.M."/>
            <person name="Hall N."/>
            <person name="Willadsen P."/>
            <person name="Lingelbach K."/>
            <person name="Shiels B."/>
            <person name="Tait A."/>
            <person name="Berriman M."/>
            <person name="Allred D.R."/>
            <person name="Pain A."/>
        </authorList>
    </citation>
    <scope>NUCLEOTIDE SEQUENCE [LARGE SCALE GENOMIC DNA]</scope>
    <source>
        <strain evidence="19">Bond</strain>
    </source>
</reference>
<comment type="subcellular location">
    <subcellularLocation>
        <location evidence="2 11">Nucleus</location>
    </subcellularLocation>
</comment>
<feature type="region of interest" description="Disordered" evidence="14">
    <location>
        <begin position="1"/>
        <end position="27"/>
    </location>
</feature>
<dbReference type="Pfam" id="PF20750">
    <property type="entry name" value="PAP_NTPase"/>
    <property type="match status" value="1"/>
</dbReference>
<dbReference type="InterPro" id="IPR048840">
    <property type="entry name" value="PolA_pol_NTPase"/>
</dbReference>
<feature type="binding site" evidence="13">
    <location>
        <position position="109"/>
    </location>
    <ligand>
        <name>Mg(2+)</name>
        <dbReference type="ChEBI" id="CHEBI:18420"/>
        <label>1</label>
        <note>catalytic</note>
    </ligand>
</feature>
<dbReference type="STRING" id="5866.A0A061D7Z3"/>
<proteinExistence type="inferred from homology"/>
<dbReference type="InterPro" id="IPR007012">
    <property type="entry name" value="PolA_pol_cen_dom"/>
</dbReference>